<protein>
    <recommendedName>
        <fullName evidence="7">Histidinol-phosphate aminotransferase</fullName>
        <ecNumber evidence="7">2.6.1.9</ecNumber>
    </recommendedName>
    <alternativeName>
        <fullName evidence="7">Imidazole acetol-phosphate transaminase</fullName>
    </alternativeName>
</protein>
<dbReference type="GO" id="GO:0000105">
    <property type="term" value="P:L-histidine biosynthetic process"/>
    <property type="evidence" value="ECO:0007669"/>
    <property type="project" value="UniProtKB-UniRule"/>
</dbReference>
<comment type="caution">
    <text evidence="9">The sequence shown here is derived from an EMBL/GenBank/DDBJ whole genome shotgun (WGS) entry which is preliminary data.</text>
</comment>
<comment type="pathway">
    <text evidence="7">Amino-acid biosynthesis; L-histidine biosynthesis; L-histidine from 5-phospho-alpha-D-ribose 1-diphosphate: step 7/9.</text>
</comment>
<keyword evidence="4 7" id="KW-0808">Transferase</keyword>
<evidence type="ECO:0000256" key="7">
    <source>
        <dbReference type="HAMAP-Rule" id="MF_01023"/>
    </source>
</evidence>
<evidence type="ECO:0000256" key="1">
    <source>
        <dbReference type="ARBA" id="ARBA00001933"/>
    </source>
</evidence>
<dbReference type="RefSeq" id="WP_108023191.1">
    <property type="nucleotide sequence ID" value="NZ_QBKR01000010.1"/>
</dbReference>
<accession>A0A2T6BV22</accession>
<evidence type="ECO:0000313" key="9">
    <source>
        <dbReference type="EMBL" id="PTX59914.1"/>
    </source>
</evidence>
<evidence type="ECO:0000256" key="3">
    <source>
        <dbReference type="ARBA" id="ARBA00022576"/>
    </source>
</evidence>
<dbReference type="InterPro" id="IPR015424">
    <property type="entry name" value="PyrdxlP-dep_Trfase"/>
</dbReference>
<comment type="cofactor">
    <cofactor evidence="1 7">
        <name>pyridoxal 5'-phosphate</name>
        <dbReference type="ChEBI" id="CHEBI:597326"/>
    </cofactor>
</comment>
<reference evidence="9 10" key="1">
    <citation type="submission" date="2018-04" db="EMBL/GenBank/DDBJ databases">
        <title>Genomic Encyclopedia of Archaeal and Bacterial Type Strains, Phase II (KMG-II): from individual species to whole genera.</title>
        <authorList>
            <person name="Goeker M."/>
        </authorList>
    </citation>
    <scope>NUCLEOTIDE SEQUENCE [LARGE SCALE GENOMIC DNA]</scope>
    <source>
        <strain evidence="9 10">DSM 45787</strain>
    </source>
</reference>
<dbReference type="Pfam" id="PF00155">
    <property type="entry name" value="Aminotran_1_2"/>
    <property type="match status" value="1"/>
</dbReference>
<comment type="subunit">
    <text evidence="2 7">Homodimer.</text>
</comment>
<gene>
    <name evidence="7" type="primary">hisC</name>
    <name evidence="9" type="ORF">C8P63_11059</name>
</gene>
<feature type="modified residue" description="N6-(pyridoxal phosphate)lysine" evidence="7">
    <location>
        <position position="222"/>
    </location>
</feature>
<dbReference type="SUPFAM" id="SSF53383">
    <property type="entry name" value="PLP-dependent transferases"/>
    <property type="match status" value="1"/>
</dbReference>
<evidence type="ECO:0000256" key="6">
    <source>
        <dbReference type="ARBA" id="ARBA00023102"/>
    </source>
</evidence>
<dbReference type="PANTHER" id="PTHR43643">
    <property type="entry name" value="HISTIDINOL-PHOSPHATE AMINOTRANSFERASE 2"/>
    <property type="match status" value="1"/>
</dbReference>
<dbReference type="InterPro" id="IPR005861">
    <property type="entry name" value="HisP_aminotrans"/>
</dbReference>
<dbReference type="GO" id="GO:0030170">
    <property type="term" value="F:pyridoxal phosphate binding"/>
    <property type="evidence" value="ECO:0007669"/>
    <property type="project" value="InterPro"/>
</dbReference>
<feature type="domain" description="Aminotransferase class I/classII large" evidence="8">
    <location>
        <begin position="30"/>
        <end position="354"/>
    </location>
</feature>
<dbReference type="InterPro" id="IPR015421">
    <property type="entry name" value="PyrdxlP-dep_Trfase_major"/>
</dbReference>
<dbReference type="InterPro" id="IPR050106">
    <property type="entry name" value="HistidinolP_aminotransfase"/>
</dbReference>
<dbReference type="CDD" id="cd00609">
    <property type="entry name" value="AAT_like"/>
    <property type="match status" value="1"/>
</dbReference>
<dbReference type="HAMAP" id="MF_01023">
    <property type="entry name" value="HisC_aminotrans_2"/>
    <property type="match status" value="1"/>
</dbReference>
<keyword evidence="6 7" id="KW-0368">Histidine biosynthesis</keyword>
<proteinExistence type="inferred from homology"/>
<dbReference type="NCBIfam" id="TIGR01141">
    <property type="entry name" value="hisC"/>
    <property type="match status" value="1"/>
</dbReference>
<evidence type="ECO:0000256" key="4">
    <source>
        <dbReference type="ARBA" id="ARBA00022679"/>
    </source>
</evidence>
<comment type="similarity">
    <text evidence="7">Belongs to the class-II pyridoxal-phosphate-dependent aminotransferase family. Histidinol-phosphate aminotransferase subfamily.</text>
</comment>
<dbReference type="AlphaFoldDB" id="A0A2T6BV22"/>
<dbReference type="UniPathway" id="UPA00031">
    <property type="reaction ID" value="UER00012"/>
</dbReference>
<dbReference type="EC" id="2.6.1.9" evidence="7"/>
<evidence type="ECO:0000259" key="8">
    <source>
        <dbReference type="Pfam" id="PF00155"/>
    </source>
</evidence>
<keyword evidence="3 7" id="KW-0032">Aminotransferase</keyword>
<evidence type="ECO:0000256" key="2">
    <source>
        <dbReference type="ARBA" id="ARBA00011738"/>
    </source>
</evidence>
<dbReference type="InterPro" id="IPR004839">
    <property type="entry name" value="Aminotransferase_I/II_large"/>
</dbReference>
<dbReference type="OrthoDB" id="9813612at2"/>
<keyword evidence="7" id="KW-0028">Amino-acid biosynthesis</keyword>
<evidence type="ECO:0000256" key="5">
    <source>
        <dbReference type="ARBA" id="ARBA00022898"/>
    </source>
</evidence>
<dbReference type="Gene3D" id="3.40.640.10">
    <property type="entry name" value="Type I PLP-dependent aspartate aminotransferase-like (Major domain)"/>
    <property type="match status" value="1"/>
</dbReference>
<dbReference type="InterPro" id="IPR015422">
    <property type="entry name" value="PyrdxlP-dep_Trfase_small"/>
</dbReference>
<dbReference type="PANTHER" id="PTHR43643:SF3">
    <property type="entry name" value="HISTIDINOL-PHOSPHATE AMINOTRANSFERASE"/>
    <property type="match status" value="1"/>
</dbReference>
<comment type="catalytic activity">
    <reaction evidence="7">
        <text>L-histidinol phosphate + 2-oxoglutarate = 3-(imidazol-4-yl)-2-oxopropyl phosphate + L-glutamate</text>
        <dbReference type="Rhea" id="RHEA:23744"/>
        <dbReference type="ChEBI" id="CHEBI:16810"/>
        <dbReference type="ChEBI" id="CHEBI:29985"/>
        <dbReference type="ChEBI" id="CHEBI:57766"/>
        <dbReference type="ChEBI" id="CHEBI:57980"/>
        <dbReference type="EC" id="2.6.1.9"/>
    </reaction>
</comment>
<dbReference type="EMBL" id="QBKR01000010">
    <property type="protein sequence ID" value="PTX59914.1"/>
    <property type="molecule type" value="Genomic_DNA"/>
</dbReference>
<dbReference type="Proteomes" id="UP000244240">
    <property type="component" value="Unassembled WGS sequence"/>
</dbReference>
<keyword evidence="10" id="KW-1185">Reference proteome</keyword>
<evidence type="ECO:0000313" key="10">
    <source>
        <dbReference type="Proteomes" id="UP000244240"/>
    </source>
</evidence>
<dbReference type="GO" id="GO:0004400">
    <property type="term" value="F:histidinol-phosphate transaminase activity"/>
    <property type="evidence" value="ECO:0007669"/>
    <property type="project" value="UniProtKB-UniRule"/>
</dbReference>
<name>A0A2T6BV22_9BACL</name>
<dbReference type="Gene3D" id="3.90.1150.10">
    <property type="entry name" value="Aspartate Aminotransferase, domain 1"/>
    <property type="match status" value="1"/>
</dbReference>
<keyword evidence="5 7" id="KW-0663">Pyridoxal phosphate</keyword>
<sequence length="364" mass="40696">MKPKRTLVGLPVYQPGKPLEEVKRELGLSEVIKLASNENPFGCSPKVWESLKEEESFTAMYPEGLAPELREELAGHLGVAPSKLIFGNGSDEVVQMIARTFMEPGDEAVMADITFPRYKTQTVIEGGTPVEVPLKNGVHDLKGMARAITERTRIVWICNPNNPTGTIIRREELESFLAEVPEDVLVVMDEAYHEYVDDPSYPDTVSLLDRDPRLIVLRTFSKIYGLAAFRIGYGVAAEAVVTELNKVREPFNANRLAQRAALAALGDQDFVRRCFEANRDGMKQIQSQLDEWGLPHFPSQGNFLLLDTGRPAEEVFQCLLRKGVIVRSGAALGYPTHLRVTIGNEKQNERFLDELAQCLGKRRD</sequence>
<organism evidence="9 10">
    <name type="scientific">Melghirimyces profundicolus</name>
    <dbReference type="NCBI Taxonomy" id="1242148"/>
    <lineage>
        <taxon>Bacteria</taxon>
        <taxon>Bacillati</taxon>
        <taxon>Bacillota</taxon>
        <taxon>Bacilli</taxon>
        <taxon>Bacillales</taxon>
        <taxon>Thermoactinomycetaceae</taxon>
        <taxon>Melghirimyces</taxon>
    </lineage>
</organism>